<reference evidence="1" key="2">
    <citation type="journal article" date="2022" name="Microbiol. Resour. Announc.">
        <title>Metagenome Sequencing to Explore Phylogenomics of Terrestrial Cyanobacteria.</title>
        <authorList>
            <person name="Ward R.D."/>
            <person name="Stajich J.E."/>
            <person name="Johansen J.R."/>
            <person name="Huntemann M."/>
            <person name="Clum A."/>
            <person name="Foster B."/>
            <person name="Foster B."/>
            <person name="Roux S."/>
            <person name="Palaniappan K."/>
            <person name="Varghese N."/>
            <person name="Mukherjee S."/>
            <person name="Reddy T.B.K."/>
            <person name="Daum C."/>
            <person name="Copeland A."/>
            <person name="Chen I.A."/>
            <person name="Ivanova N.N."/>
            <person name="Kyrpides N.C."/>
            <person name="Shapiro N."/>
            <person name="Eloe-Fadrosh E.A."/>
            <person name="Pietrasiak N."/>
        </authorList>
    </citation>
    <scope>NUCLEOTIDE SEQUENCE</scope>
    <source>
        <strain evidence="1">GSE-NOS-MK-12-04C</strain>
    </source>
</reference>
<proteinExistence type="predicted"/>
<comment type="caution">
    <text evidence="1">The sequence shown here is derived from an EMBL/GenBank/DDBJ whole genome shotgun (WGS) entry which is preliminary data.</text>
</comment>
<evidence type="ECO:0000313" key="2">
    <source>
        <dbReference type="Proteomes" id="UP000729701"/>
    </source>
</evidence>
<gene>
    <name evidence="1" type="ORF">KME60_14325</name>
</gene>
<organism evidence="1 2">
    <name type="scientific">Cyanomargarita calcarea GSE-NOS-MK-12-04C</name>
    <dbReference type="NCBI Taxonomy" id="2839659"/>
    <lineage>
        <taxon>Bacteria</taxon>
        <taxon>Bacillati</taxon>
        <taxon>Cyanobacteriota</taxon>
        <taxon>Cyanophyceae</taxon>
        <taxon>Nostocales</taxon>
        <taxon>Cyanomargaritaceae</taxon>
        <taxon>Cyanomargarita</taxon>
    </lineage>
</organism>
<dbReference type="Proteomes" id="UP000729701">
    <property type="component" value="Unassembled WGS sequence"/>
</dbReference>
<dbReference type="AlphaFoldDB" id="A0A951USD1"/>
<reference evidence="1" key="1">
    <citation type="submission" date="2021-05" db="EMBL/GenBank/DDBJ databases">
        <authorList>
            <person name="Pietrasiak N."/>
            <person name="Ward R."/>
            <person name="Stajich J.E."/>
            <person name="Kurbessoian T."/>
        </authorList>
    </citation>
    <scope>NUCLEOTIDE SEQUENCE</scope>
    <source>
        <strain evidence="1">GSE-NOS-MK-12-04C</strain>
    </source>
</reference>
<sequence length="84" mass="9764">MPARYVFQTSVNREARQYVFAHWQRFNKHYESQRSCNAWFCTPNLTGSTGDGLANTGNLGFPKLHCVTLVERHKQRTLDGFWKG</sequence>
<name>A0A951USD1_9CYAN</name>
<protein>
    <submittedName>
        <fullName evidence="1">Uncharacterized protein</fullName>
    </submittedName>
</protein>
<accession>A0A951USD1</accession>
<evidence type="ECO:0000313" key="1">
    <source>
        <dbReference type="EMBL" id="MBW4668563.1"/>
    </source>
</evidence>
<dbReference type="EMBL" id="JAHHGZ010000013">
    <property type="protein sequence ID" value="MBW4668563.1"/>
    <property type="molecule type" value="Genomic_DNA"/>
</dbReference>